<feature type="chain" id="PRO_5032311249" description="DUF6318 domain-containing protein" evidence="2">
    <location>
        <begin position="26"/>
        <end position="192"/>
    </location>
</feature>
<dbReference type="PROSITE" id="PS51257">
    <property type="entry name" value="PROKAR_LIPOPROTEIN"/>
    <property type="match status" value="1"/>
</dbReference>
<evidence type="ECO:0000259" key="3">
    <source>
        <dbReference type="Pfam" id="PF19843"/>
    </source>
</evidence>
<dbReference type="AlphaFoldDB" id="A0A852RMR7"/>
<name>A0A852RMR7_9ACTN</name>
<dbReference type="EMBL" id="JACCBF010000001">
    <property type="protein sequence ID" value="NYD30160.1"/>
    <property type="molecule type" value="Genomic_DNA"/>
</dbReference>
<organism evidence="4 5">
    <name type="scientific">Nocardioides kongjuensis</name>
    <dbReference type="NCBI Taxonomy" id="349522"/>
    <lineage>
        <taxon>Bacteria</taxon>
        <taxon>Bacillati</taxon>
        <taxon>Actinomycetota</taxon>
        <taxon>Actinomycetes</taxon>
        <taxon>Propionibacteriales</taxon>
        <taxon>Nocardioidaceae</taxon>
        <taxon>Nocardioides</taxon>
    </lineage>
</organism>
<protein>
    <recommendedName>
        <fullName evidence="3">DUF6318 domain-containing protein</fullName>
    </recommendedName>
</protein>
<feature type="compositionally biased region" description="Polar residues" evidence="1">
    <location>
        <begin position="23"/>
        <end position="45"/>
    </location>
</feature>
<evidence type="ECO:0000256" key="2">
    <source>
        <dbReference type="SAM" id="SignalP"/>
    </source>
</evidence>
<evidence type="ECO:0000256" key="1">
    <source>
        <dbReference type="SAM" id="MobiDB-lite"/>
    </source>
</evidence>
<proteinExistence type="predicted"/>
<sequence length="192" mass="20107">MATTIRAAVAMLVLLLLSGCSDGNASPRDPSSTWSPTGTMQTPTSAAPDPVEPQLPAAAKEASEAGARAFIAYYWDLINYAQVTGDVKALRSVSGPHCNGCKAGIRGVRELYAEGGHIEGGGYSVHLVKVNQLKSTNPSHFAFEAKLSATTDEQTVIAGDGTSTTNPVATSTVVVAVLWLDSQWRLEAMQVS</sequence>
<evidence type="ECO:0000313" key="5">
    <source>
        <dbReference type="Proteomes" id="UP000582231"/>
    </source>
</evidence>
<keyword evidence="5" id="KW-1185">Reference proteome</keyword>
<feature type="region of interest" description="Disordered" evidence="1">
    <location>
        <begin position="23"/>
        <end position="50"/>
    </location>
</feature>
<dbReference type="RefSeq" id="WP_179726445.1">
    <property type="nucleotide sequence ID" value="NZ_BAABEF010000001.1"/>
</dbReference>
<dbReference type="InterPro" id="IPR046281">
    <property type="entry name" value="DUF6318"/>
</dbReference>
<accession>A0A852RMR7</accession>
<reference evidence="4 5" key="1">
    <citation type="submission" date="2020-07" db="EMBL/GenBank/DDBJ databases">
        <title>Sequencing the genomes of 1000 actinobacteria strains.</title>
        <authorList>
            <person name="Klenk H.-P."/>
        </authorList>
    </citation>
    <scope>NUCLEOTIDE SEQUENCE [LARGE SCALE GENOMIC DNA]</scope>
    <source>
        <strain evidence="4 5">DSM 19082</strain>
    </source>
</reference>
<evidence type="ECO:0000313" key="4">
    <source>
        <dbReference type="EMBL" id="NYD30160.1"/>
    </source>
</evidence>
<feature type="signal peptide" evidence="2">
    <location>
        <begin position="1"/>
        <end position="25"/>
    </location>
</feature>
<feature type="domain" description="DUF6318" evidence="3">
    <location>
        <begin position="42"/>
        <end position="189"/>
    </location>
</feature>
<gene>
    <name evidence="4" type="ORF">BJ958_001706</name>
</gene>
<dbReference type="Pfam" id="PF19843">
    <property type="entry name" value="DUF6318"/>
    <property type="match status" value="1"/>
</dbReference>
<dbReference type="Proteomes" id="UP000582231">
    <property type="component" value="Unassembled WGS sequence"/>
</dbReference>
<comment type="caution">
    <text evidence="4">The sequence shown here is derived from an EMBL/GenBank/DDBJ whole genome shotgun (WGS) entry which is preliminary data.</text>
</comment>
<keyword evidence="2" id="KW-0732">Signal</keyword>